<keyword evidence="3" id="KW-1185">Reference proteome</keyword>
<organism evidence="2 3">
    <name type="scientific">Amycolatopsis albispora</name>
    <dbReference type="NCBI Taxonomy" id="1804986"/>
    <lineage>
        <taxon>Bacteria</taxon>
        <taxon>Bacillati</taxon>
        <taxon>Actinomycetota</taxon>
        <taxon>Actinomycetes</taxon>
        <taxon>Pseudonocardiales</taxon>
        <taxon>Pseudonocardiaceae</taxon>
        <taxon>Amycolatopsis</taxon>
    </lineage>
</organism>
<dbReference type="KEGG" id="aab:A4R43_31695"/>
<name>A0A344LEI7_9PSEU</name>
<feature type="compositionally biased region" description="Gly residues" evidence="1">
    <location>
        <begin position="457"/>
        <end position="466"/>
    </location>
</feature>
<feature type="compositionally biased region" description="Pro residues" evidence="1">
    <location>
        <begin position="308"/>
        <end position="321"/>
    </location>
</feature>
<dbReference type="AlphaFoldDB" id="A0A344LEI7"/>
<dbReference type="Gene3D" id="1.20.1260.20">
    <property type="entry name" value="PPE superfamily"/>
    <property type="match status" value="1"/>
</dbReference>
<evidence type="ECO:0000313" key="2">
    <source>
        <dbReference type="EMBL" id="AXB46461.1"/>
    </source>
</evidence>
<evidence type="ECO:0000256" key="1">
    <source>
        <dbReference type="SAM" id="MobiDB-lite"/>
    </source>
</evidence>
<feature type="compositionally biased region" description="Low complexity" evidence="1">
    <location>
        <begin position="446"/>
        <end position="456"/>
    </location>
</feature>
<protein>
    <recommendedName>
        <fullName evidence="4">PPE family domain-containing protein</fullName>
    </recommendedName>
</protein>
<dbReference type="OrthoDB" id="3695206at2"/>
<feature type="compositionally biased region" description="Pro residues" evidence="1">
    <location>
        <begin position="276"/>
        <end position="287"/>
    </location>
</feature>
<accession>A0A344LEI7</accession>
<feature type="compositionally biased region" description="Low complexity" evidence="1">
    <location>
        <begin position="289"/>
        <end position="307"/>
    </location>
</feature>
<reference evidence="2 3" key="1">
    <citation type="submission" date="2016-04" db="EMBL/GenBank/DDBJ databases">
        <title>Complete genome sequence and analysis of deep-sea sediment isolate, Amycolatopsis sp. WP1.</title>
        <authorList>
            <person name="Wang H."/>
            <person name="Chen S."/>
            <person name="Wu Q."/>
        </authorList>
    </citation>
    <scope>NUCLEOTIDE SEQUENCE [LARGE SCALE GENOMIC DNA]</scope>
    <source>
        <strain evidence="2 3">WP1</strain>
    </source>
</reference>
<dbReference type="EMBL" id="CP015163">
    <property type="protein sequence ID" value="AXB46461.1"/>
    <property type="molecule type" value="Genomic_DNA"/>
</dbReference>
<feature type="compositionally biased region" description="Gly residues" evidence="1">
    <location>
        <begin position="370"/>
        <end position="419"/>
    </location>
</feature>
<sequence length="565" mass="55332">MDISAMVERIRGHRFDGYSPNGIADEIDKFRSGSGVGGIGEAVDALKAVARELANTDKTLREELSKLGVAWTSGAGGRASAVLVEQAGFSADAGDKVTQSAELIFAQGEAFTRTLHKLPESSAIRAGSGGYSLGDGLMSLIGYETDHAKAVKASREAKDQAVGVLNDYAKASGDNLSWTEALNAPEALNLTGTPGGPSPLDIGTQAANVHAGGSPITDGPPPASGGKGPLPTTQSGAGGFDPPTPPMGLPQQSGGSRPSVSIPDSSTAPSSATPPSSAPPVVAPGPVVPGGRVPQHTQPNQPSQPSHPGQPGPGQPGPGQPGHPGVPNSPGVIGQNPPGGQGTGRPFPNNIGTPVSPGTPGTPGTPGSPGSPGGIAGKLSGGLPGGGGGADNLVGGKGGAPGGGVPGGGDGPLGKGKIFGSGPQAPGAMPPGGGFTAVPKPGGVGDFASGAAAIGAGAVGGAMAGGEGDRRGRGVGKSGSPGNFPRSGQVPMGDLPEEEQRALRRSGQGAETEKRRGFLEQAATQDGEGDAEHVRKFGIDDKDLFTDQRMVAPDVIGRDDAGDAR</sequence>
<feature type="region of interest" description="Disordered" evidence="1">
    <location>
        <begin position="188"/>
        <end position="532"/>
    </location>
</feature>
<evidence type="ECO:0008006" key="4">
    <source>
        <dbReference type="Google" id="ProtNLM"/>
    </source>
</evidence>
<feature type="compositionally biased region" description="Low complexity" evidence="1">
    <location>
        <begin position="259"/>
        <end position="275"/>
    </location>
</feature>
<proteinExistence type="predicted"/>
<dbReference type="Proteomes" id="UP000250434">
    <property type="component" value="Chromosome"/>
</dbReference>
<evidence type="ECO:0000313" key="3">
    <source>
        <dbReference type="Proteomes" id="UP000250434"/>
    </source>
</evidence>
<dbReference type="InterPro" id="IPR038332">
    <property type="entry name" value="PPE_sf"/>
</dbReference>
<gene>
    <name evidence="2" type="ORF">A4R43_31695</name>
</gene>